<feature type="region of interest" description="Disordered" evidence="2">
    <location>
        <begin position="434"/>
        <end position="500"/>
    </location>
</feature>
<dbReference type="InterPro" id="IPR051766">
    <property type="entry name" value="TXND_domain-containing"/>
</dbReference>
<sequence>MAANLKKLKLEVGGDLLHLAIAKCDNITQLERFRNRSEPTWMFISHGKMVNLMFGTDAPKLTRLIKEELRLEQLKNSGEESVREGKAITELSDEELIRHTEEEERKAVAHLKEEEKKAKRLLERRTAEANNILENLKPYGVMLILPNGREKYSEVVSDVLHEAGLTVQQSDKVKLTEDMLEELLYFSEEKFTQRTRQDCLNGRISLALLIKRCSENLPGKIDELILQVVYGNSRKPPGDERSPNQKMMTKDEDGDEENILIGLWAPPNPHCKAYALKQLFPSLTEPHLLTHIPTVPLYIIAAYDAFKAHDIVELMEKYPGQVLSYGFFTSDVPPEAKLIAKSFTEFEERPTPVTYDEKIVVQLATDNPDCVMAFGDLGPSYISPDVDASEVDCGFFFPPDYKLVKEEVKEVKKNKKKRGNWLKVASKGAKQAAAAVKDQDTASIATSDTTKEQSEIDHEETEENLSDAEEERPTEEEEKLEEVEGVEEADKATSPIESDK</sequence>
<evidence type="ECO:0000259" key="3">
    <source>
        <dbReference type="Pfam" id="PF15928"/>
    </source>
</evidence>
<dbReference type="AlphaFoldDB" id="A0A653CAY6"/>
<accession>A0A653CAY6</accession>
<proteinExistence type="predicted"/>
<dbReference type="EMBL" id="CAACVG010007328">
    <property type="protein sequence ID" value="VEN44863.1"/>
    <property type="molecule type" value="Genomic_DNA"/>
</dbReference>
<reference evidence="4 5" key="1">
    <citation type="submission" date="2019-01" db="EMBL/GenBank/DDBJ databases">
        <authorList>
            <person name="Sayadi A."/>
        </authorList>
    </citation>
    <scope>NUCLEOTIDE SEQUENCE [LARGE SCALE GENOMIC DNA]</scope>
</reference>
<gene>
    <name evidence="4" type="ORF">CALMAC_LOCUS7516</name>
</gene>
<dbReference type="Proteomes" id="UP000410492">
    <property type="component" value="Unassembled WGS sequence"/>
</dbReference>
<name>A0A653CAY6_CALMS</name>
<evidence type="ECO:0000256" key="2">
    <source>
        <dbReference type="SAM" id="MobiDB-lite"/>
    </source>
</evidence>
<keyword evidence="5" id="KW-1185">Reference proteome</keyword>
<dbReference type="OrthoDB" id="10263751at2759"/>
<feature type="domain" description="DUF4746" evidence="3">
    <location>
        <begin position="130"/>
        <end position="408"/>
    </location>
</feature>
<feature type="compositionally biased region" description="Acidic residues" evidence="2">
    <location>
        <begin position="457"/>
        <end position="487"/>
    </location>
</feature>
<dbReference type="PANTHER" id="PTHR46135:SF3">
    <property type="entry name" value="NME_NM23 FAMILY MEMBER 8"/>
    <property type="match status" value="1"/>
</dbReference>
<evidence type="ECO:0000313" key="5">
    <source>
        <dbReference type="Proteomes" id="UP000410492"/>
    </source>
</evidence>
<dbReference type="Pfam" id="PF15928">
    <property type="entry name" value="DUF4746"/>
    <property type="match status" value="1"/>
</dbReference>
<feature type="coiled-coil region" evidence="1">
    <location>
        <begin position="97"/>
        <end position="132"/>
    </location>
</feature>
<dbReference type="PANTHER" id="PTHR46135">
    <property type="entry name" value="NME/NM23 FAMILY MEMBER 8"/>
    <property type="match status" value="1"/>
</dbReference>
<organism evidence="4 5">
    <name type="scientific">Callosobruchus maculatus</name>
    <name type="common">Southern cowpea weevil</name>
    <name type="synonym">Pulse bruchid</name>
    <dbReference type="NCBI Taxonomy" id="64391"/>
    <lineage>
        <taxon>Eukaryota</taxon>
        <taxon>Metazoa</taxon>
        <taxon>Ecdysozoa</taxon>
        <taxon>Arthropoda</taxon>
        <taxon>Hexapoda</taxon>
        <taxon>Insecta</taxon>
        <taxon>Pterygota</taxon>
        <taxon>Neoptera</taxon>
        <taxon>Endopterygota</taxon>
        <taxon>Coleoptera</taxon>
        <taxon>Polyphaga</taxon>
        <taxon>Cucujiformia</taxon>
        <taxon>Chrysomeloidea</taxon>
        <taxon>Chrysomelidae</taxon>
        <taxon>Bruchinae</taxon>
        <taxon>Bruchini</taxon>
        <taxon>Callosobruchus</taxon>
    </lineage>
</organism>
<evidence type="ECO:0000256" key="1">
    <source>
        <dbReference type="SAM" id="Coils"/>
    </source>
</evidence>
<evidence type="ECO:0000313" key="4">
    <source>
        <dbReference type="EMBL" id="VEN44863.1"/>
    </source>
</evidence>
<keyword evidence="1" id="KW-0175">Coiled coil</keyword>
<dbReference type="InterPro" id="IPR031827">
    <property type="entry name" value="DUF4746"/>
</dbReference>
<protein>
    <recommendedName>
        <fullName evidence="3">DUF4746 domain-containing protein</fullName>
    </recommendedName>
</protein>